<dbReference type="AlphaFoldDB" id="A0A418ILH5"/>
<evidence type="ECO:0000256" key="1">
    <source>
        <dbReference type="ARBA" id="ARBA00023015"/>
    </source>
</evidence>
<feature type="domain" description="HTH hxlR-type" evidence="4">
    <location>
        <begin position="21"/>
        <end position="121"/>
    </location>
</feature>
<dbReference type="PROSITE" id="PS51118">
    <property type="entry name" value="HTH_HXLR"/>
    <property type="match status" value="1"/>
</dbReference>
<dbReference type="GO" id="GO:0003677">
    <property type="term" value="F:DNA binding"/>
    <property type="evidence" value="ECO:0007669"/>
    <property type="project" value="UniProtKB-KW"/>
</dbReference>
<comment type="caution">
    <text evidence="5">The sequence shown here is derived from an EMBL/GenBank/DDBJ whole genome shotgun (WGS) entry which is preliminary data.</text>
</comment>
<proteinExistence type="predicted"/>
<dbReference type="PANTHER" id="PTHR33204">
    <property type="entry name" value="TRANSCRIPTIONAL REGULATOR, MARR FAMILY"/>
    <property type="match status" value="1"/>
</dbReference>
<evidence type="ECO:0000256" key="3">
    <source>
        <dbReference type="ARBA" id="ARBA00023163"/>
    </source>
</evidence>
<dbReference type="RefSeq" id="WP_069792568.1">
    <property type="nucleotide sequence ID" value="NZ_QXUL01000063.1"/>
</dbReference>
<dbReference type="InterPro" id="IPR036388">
    <property type="entry name" value="WH-like_DNA-bd_sf"/>
</dbReference>
<dbReference type="Gene3D" id="1.10.10.10">
    <property type="entry name" value="Winged helix-like DNA-binding domain superfamily/Winged helix DNA-binding domain"/>
    <property type="match status" value="1"/>
</dbReference>
<dbReference type="OrthoDB" id="9791143at2"/>
<accession>A0A418ILH5</accession>
<gene>
    <name evidence="5" type="ORF">BU097_11140</name>
</gene>
<dbReference type="Pfam" id="PF01638">
    <property type="entry name" value="HxlR"/>
    <property type="match status" value="1"/>
</dbReference>
<keyword evidence="2" id="KW-0238">DNA-binding</keyword>
<evidence type="ECO:0000256" key="2">
    <source>
        <dbReference type="ARBA" id="ARBA00023125"/>
    </source>
</evidence>
<dbReference type="InterPro" id="IPR002577">
    <property type="entry name" value="HTH_HxlR"/>
</dbReference>
<keyword evidence="6" id="KW-1185">Reference proteome</keyword>
<dbReference type="PANTHER" id="PTHR33204:SF38">
    <property type="entry name" value="HTH-TYPE TRANSCRIPTIONAL ACTIVATOR HXLR"/>
    <property type="match status" value="1"/>
</dbReference>
<reference evidence="5 6" key="1">
    <citation type="journal article" date="2016" name="Front. Microbiol.">
        <title>Comprehensive Phylogenetic Analysis of Bovine Non-aureus Staphylococci Species Based on Whole-Genome Sequencing.</title>
        <authorList>
            <person name="Naushad S."/>
            <person name="Barkema H.W."/>
            <person name="Luby C."/>
            <person name="Condas L.A."/>
            <person name="Nobrega D.B."/>
            <person name="Carson D.A."/>
            <person name="De Buck J."/>
        </authorList>
    </citation>
    <scope>NUCLEOTIDE SEQUENCE [LARGE SCALE GENOMIC DNA]</scope>
    <source>
        <strain evidence="5 6">SNUC 102</strain>
    </source>
</reference>
<name>A0A418ILH5_STAXY</name>
<evidence type="ECO:0000313" key="6">
    <source>
        <dbReference type="Proteomes" id="UP000285567"/>
    </source>
</evidence>
<keyword evidence="3" id="KW-0804">Transcription</keyword>
<organism evidence="5 6">
    <name type="scientific">Staphylococcus xylosus</name>
    <dbReference type="NCBI Taxonomy" id="1288"/>
    <lineage>
        <taxon>Bacteria</taxon>
        <taxon>Bacillati</taxon>
        <taxon>Bacillota</taxon>
        <taxon>Bacilli</taxon>
        <taxon>Bacillales</taxon>
        <taxon>Staphylococcaceae</taxon>
        <taxon>Staphylococcus</taxon>
    </lineage>
</organism>
<evidence type="ECO:0000313" key="5">
    <source>
        <dbReference type="EMBL" id="RIN08859.1"/>
    </source>
</evidence>
<evidence type="ECO:0000259" key="4">
    <source>
        <dbReference type="PROSITE" id="PS51118"/>
    </source>
</evidence>
<dbReference type="Proteomes" id="UP000285567">
    <property type="component" value="Unassembled WGS sequence"/>
</dbReference>
<dbReference type="EMBL" id="QXUL01000063">
    <property type="protein sequence ID" value="RIN08859.1"/>
    <property type="molecule type" value="Genomic_DNA"/>
</dbReference>
<dbReference type="SUPFAM" id="SSF46785">
    <property type="entry name" value="Winged helix' DNA-binding domain"/>
    <property type="match status" value="1"/>
</dbReference>
<dbReference type="InterPro" id="IPR036390">
    <property type="entry name" value="WH_DNA-bd_sf"/>
</dbReference>
<protein>
    <submittedName>
        <fullName evidence="5">Transcriptional regulator</fullName>
    </submittedName>
</protein>
<sequence>MRDMNIREDVKQRLENGDYSCSKEYTLSIISGKWKIVILYHLGHEGAYHFNELMRLLPKITHRILTKQLRELEEDGVIYRYNETINHRQYTFYVLTSIGESLMFIIDAMYDWGERRIEELKLTPKYNISEKQE</sequence>
<keyword evidence="1" id="KW-0805">Transcription regulation</keyword>